<evidence type="ECO:0000256" key="1">
    <source>
        <dbReference type="SAM" id="Phobius"/>
    </source>
</evidence>
<keyword evidence="3" id="KW-1185">Reference proteome</keyword>
<sequence>MSLFYYKPRFSISMKVFIASSFIRVLLILVILLFFWFAILWASLLP</sequence>
<keyword evidence="1" id="KW-0812">Transmembrane</keyword>
<evidence type="ECO:0000313" key="2">
    <source>
        <dbReference type="EMBL" id="URJ25130.1"/>
    </source>
</evidence>
<keyword evidence="1" id="KW-1133">Transmembrane helix</keyword>
<dbReference type="EMBL" id="CP097762">
    <property type="protein sequence ID" value="URJ25130.1"/>
    <property type="molecule type" value="Genomic_DNA"/>
</dbReference>
<protein>
    <submittedName>
        <fullName evidence="2">Uncharacterized protein</fullName>
    </submittedName>
</protein>
<feature type="transmembrane region" description="Helical" evidence="1">
    <location>
        <begin position="21"/>
        <end position="44"/>
    </location>
</feature>
<reference evidence="2" key="1">
    <citation type="submission" date="2022-05" db="EMBL/GenBank/DDBJ databases">
        <title>Impact of host demography and evolutionary history on endosymbiont molecular evolution: a test in carpenter ants (Genus Camponotus) and their Blochmannia endosymbionts.</title>
        <authorList>
            <person name="Manthey J.D."/>
            <person name="Giron J.C."/>
            <person name="Hruska J.P."/>
        </authorList>
    </citation>
    <scope>NUCLEOTIDE SEQUENCE</scope>
    <source>
        <strain evidence="2">C-006</strain>
    </source>
</reference>
<proteinExistence type="predicted"/>
<dbReference type="Proteomes" id="UP001056834">
    <property type="component" value="Chromosome"/>
</dbReference>
<organism evidence="2 3">
    <name type="scientific">Candidatus Blochmannia ocreatus</name>
    <name type="common">nom. nud.</name>
    <dbReference type="NCBI Taxonomy" id="251538"/>
    <lineage>
        <taxon>Bacteria</taxon>
        <taxon>Pseudomonadati</taxon>
        <taxon>Pseudomonadota</taxon>
        <taxon>Gammaproteobacteria</taxon>
        <taxon>Enterobacterales</taxon>
        <taxon>Enterobacteriaceae</taxon>
        <taxon>ant endosymbionts</taxon>
        <taxon>Candidatus Blochmanniella</taxon>
    </lineage>
</organism>
<accession>A0ABY4ST33</accession>
<gene>
    <name evidence="2" type="ORF">M9405_00090</name>
</gene>
<keyword evidence="1" id="KW-0472">Membrane</keyword>
<evidence type="ECO:0000313" key="3">
    <source>
        <dbReference type="Proteomes" id="UP001056834"/>
    </source>
</evidence>
<name>A0ABY4ST33_9ENTR</name>
<dbReference type="RefSeq" id="WP_250223261.1">
    <property type="nucleotide sequence ID" value="NZ_CP097762.1"/>
</dbReference>